<reference evidence="1" key="2">
    <citation type="submission" date="2020-11" db="EMBL/GenBank/DDBJ databases">
        <authorList>
            <person name="McCartney M.A."/>
            <person name="Auch B."/>
            <person name="Kono T."/>
            <person name="Mallez S."/>
            <person name="Becker A."/>
            <person name="Gohl D.M."/>
            <person name="Silverstein K.A.T."/>
            <person name="Koren S."/>
            <person name="Bechman K.B."/>
            <person name="Herman A."/>
            <person name="Abrahante J.E."/>
            <person name="Garbe J."/>
        </authorList>
    </citation>
    <scope>NUCLEOTIDE SEQUENCE</scope>
    <source>
        <strain evidence="1">Duluth1</strain>
        <tissue evidence="1">Whole animal</tissue>
    </source>
</reference>
<evidence type="ECO:0000313" key="1">
    <source>
        <dbReference type="EMBL" id="KAH3881375.1"/>
    </source>
</evidence>
<evidence type="ECO:0000313" key="2">
    <source>
        <dbReference type="Proteomes" id="UP000828390"/>
    </source>
</evidence>
<protein>
    <submittedName>
        <fullName evidence="1">Uncharacterized protein</fullName>
    </submittedName>
</protein>
<proteinExistence type="predicted"/>
<organism evidence="1 2">
    <name type="scientific">Dreissena polymorpha</name>
    <name type="common">Zebra mussel</name>
    <name type="synonym">Mytilus polymorpha</name>
    <dbReference type="NCBI Taxonomy" id="45954"/>
    <lineage>
        <taxon>Eukaryota</taxon>
        <taxon>Metazoa</taxon>
        <taxon>Spiralia</taxon>
        <taxon>Lophotrochozoa</taxon>
        <taxon>Mollusca</taxon>
        <taxon>Bivalvia</taxon>
        <taxon>Autobranchia</taxon>
        <taxon>Heteroconchia</taxon>
        <taxon>Euheterodonta</taxon>
        <taxon>Imparidentia</taxon>
        <taxon>Neoheterodontei</taxon>
        <taxon>Myida</taxon>
        <taxon>Dreissenoidea</taxon>
        <taxon>Dreissenidae</taxon>
        <taxon>Dreissena</taxon>
    </lineage>
</organism>
<dbReference type="AlphaFoldDB" id="A0A9D4MQ35"/>
<name>A0A9D4MQ35_DREPO</name>
<accession>A0A9D4MQ35</accession>
<gene>
    <name evidence="1" type="ORF">DPMN_005300</name>
</gene>
<reference evidence="1" key="1">
    <citation type="journal article" date="2019" name="bioRxiv">
        <title>The Genome of the Zebra Mussel, Dreissena polymorpha: A Resource for Invasive Species Research.</title>
        <authorList>
            <person name="McCartney M.A."/>
            <person name="Auch B."/>
            <person name="Kono T."/>
            <person name="Mallez S."/>
            <person name="Zhang Y."/>
            <person name="Obille A."/>
            <person name="Becker A."/>
            <person name="Abrahante J.E."/>
            <person name="Garbe J."/>
            <person name="Badalamenti J.P."/>
            <person name="Herman A."/>
            <person name="Mangelson H."/>
            <person name="Liachko I."/>
            <person name="Sullivan S."/>
            <person name="Sone E.D."/>
            <person name="Koren S."/>
            <person name="Silverstein K.A.T."/>
            <person name="Beckman K.B."/>
            <person name="Gohl D.M."/>
        </authorList>
    </citation>
    <scope>NUCLEOTIDE SEQUENCE</scope>
    <source>
        <strain evidence="1">Duluth1</strain>
        <tissue evidence="1">Whole animal</tissue>
    </source>
</reference>
<sequence>MGLTPALDKATMSETPIGRLYTTFPAARLSRGYGAGLCPLHSPLLRESSLVCFLSLTDMLKFSGQSRLVRGWLRYGFRLRETRGPSSPVVTPLRECTLAPRPPHI</sequence>
<dbReference type="Proteomes" id="UP000828390">
    <property type="component" value="Unassembled WGS sequence"/>
</dbReference>
<dbReference type="EMBL" id="JAIWYP010000001">
    <property type="protein sequence ID" value="KAH3881375.1"/>
    <property type="molecule type" value="Genomic_DNA"/>
</dbReference>
<comment type="caution">
    <text evidence="1">The sequence shown here is derived from an EMBL/GenBank/DDBJ whole genome shotgun (WGS) entry which is preliminary data.</text>
</comment>
<keyword evidence="2" id="KW-1185">Reference proteome</keyword>